<evidence type="ECO:0000313" key="2">
    <source>
        <dbReference type="EMBL" id="UOG75184.1"/>
    </source>
</evidence>
<protein>
    <submittedName>
        <fullName evidence="2">T9SS type A sorting domain-containing protein</fullName>
    </submittedName>
</protein>
<dbReference type="Proteomes" id="UP000831113">
    <property type="component" value="Chromosome"/>
</dbReference>
<dbReference type="InterPro" id="IPR013783">
    <property type="entry name" value="Ig-like_fold"/>
</dbReference>
<proteinExistence type="predicted"/>
<organism evidence="2 3">
    <name type="scientific">Hymenobacter tibetensis</name>
    <dbReference type="NCBI Taxonomy" id="497967"/>
    <lineage>
        <taxon>Bacteria</taxon>
        <taxon>Pseudomonadati</taxon>
        <taxon>Bacteroidota</taxon>
        <taxon>Cytophagia</taxon>
        <taxon>Cytophagales</taxon>
        <taxon>Hymenobacteraceae</taxon>
        <taxon>Hymenobacter</taxon>
    </lineage>
</organism>
<dbReference type="InterPro" id="IPR026444">
    <property type="entry name" value="Secre_tail"/>
</dbReference>
<reference evidence="2 3" key="1">
    <citation type="submission" date="2022-03" db="EMBL/GenBank/DDBJ databases">
        <title>Hymenobactersp. isolated from the air.</title>
        <authorList>
            <person name="Won M."/>
            <person name="Kwon S.-W."/>
        </authorList>
    </citation>
    <scope>NUCLEOTIDE SEQUENCE [LARGE SCALE GENOMIC DNA]</scope>
    <source>
        <strain evidence="2 3">KACC 21982</strain>
    </source>
</reference>
<sequence length="803" mass="84762">MRKIYSLLTALAVGLNTVPVAAQHTWTDASNLAPYTQNFNTLSGTVSFRNNSTIQGVYAEAEFPSFTYPPASIAANDGSTIDANYYHFGDASGTASMDRSFGGIAATTTGDGIGHVGIRLKNGTNTAIRNLDIVYAMEHWYNSGKQDKARVDVSYLKSAVGGTVTSLFNSTGVWQSITDLSVDAPSTATVIASRDGNSPSNRRVRQATLSNIDLAPNQEIMIRWSYVLNNTTNGNGLSIDDVNISAFTNIFYSKASGNLNSTNTWSTTADGTGALPSGFSFVLPNATYYVQGNTTESNTASASRINGNTAWTVNGANSKIVIGLPRATTATRFYMYNDDNIVGRVDLESNAALAIQQTNYSFTLGELDPTSTVEYLTTGNPINIASAAYGNLKVTGAADKVLTGNTLVNGNLIFATATAGNVTAAPDLLLGDYNLTVQRGGQIQGYNNSAFVVTNGKGVLKQTVSNTGADVVFPVGSSATSYTPAYLQQPNSTTARNEDVYSVRVLDGLYRRYDTAENGTGTTVTNQNVKKTWLVSEEVTGNSNVTMALQWNAADEVTGGAAGTNFNRANAYIGHYLTNGSFTYFDKVAPTAAVIGNPNTSYKITRAGLTSFSPYAVSSNAAGPLPVQLVAFGAGRVGTAVQCSWKTASEKDNGYFEVERSFDGQQFKNVGTVAGAGTSTSSHSYSLLDAQAPTSTLYYRLRQVDVDGTATYSPVAVVQGCVNCAATASVLAVVPNPATDDVRVAGLNGAAVPLHGTLYTVLGSVRQTLQGQTALDLRHEPAGVYLLRLTTEQGPVTLRVVKE</sequence>
<dbReference type="EMBL" id="CP094669">
    <property type="protein sequence ID" value="UOG75184.1"/>
    <property type="molecule type" value="Genomic_DNA"/>
</dbReference>
<dbReference type="NCBIfam" id="TIGR04183">
    <property type="entry name" value="Por_Secre_tail"/>
    <property type="match status" value="1"/>
</dbReference>
<dbReference type="Gene3D" id="2.60.40.10">
    <property type="entry name" value="Immunoglobulins"/>
    <property type="match status" value="1"/>
</dbReference>
<gene>
    <name evidence="2" type="ORF">MTX78_00965</name>
</gene>
<name>A0ABY4CY35_9BACT</name>
<evidence type="ECO:0000256" key="1">
    <source>
        <dbReference type="SAM" id="SignalP"/>
    </source>
</evidence>
<evidence type="ECO:0000313" key="3">
    <source>
        <dbReference type="Proteomes" id="UP000831113"/>
    </source>
</evidence>
<feature type="signal peptide" evidence="1">
    <location>
        <begin position="1"/>
        <end position="22"/>
    </location>
</feature>
<accession>A0ABY4CY35</accession>
<keyword evidence="3" id="KW-1185">Reference proteome</keyword>
<dbReference type="RefSeq" id="WP_243799079.1">
    <property type="nucleotide sequence ID" value="NZ_CP094669.1"/>
</dbReference>
<keyword evidence="1" id="KW-0732">Signal</keyword>
<feature type="chain" id="PRO_5046407207" evidence="1">
    <location>
        <begin position="23"/>
        <end position="803"/>
    </location>
</feature>